<keyword evidence="4" id="KW-0597">Phosphoprotein</keyword>
<evidence type="ECO:0000256" key="5">
    <source>
        <dbReference type="ARBA" id="ARBA00022679"/>
    </source>
</evidence>
<dbReference type="PIRSF" id="PIRSF037532">
    <property type="entry name" value="STHK_NtrY"/>
    <property type="match status" value="1"/>
</dbReference>
<evidence type="ECO:0000256" key="2">
    <source>
        <dbReference type="ARBA" id="ARBA00004370"/>
    </source>
</evidence>
<protein>
    <recommendedName>
        <fullName evidence="3">histidine kinase</fullName>
        <ecNumber evidence="3">2.7.13.3</ecNumber>
    </recommendedName>
</protein>
<dbReference type="RefSeq" id="WP_234267469.1">
    <property type="nucleotide sequence ID" value="NZ_BSPB01000031.1"/>
</dbReference>
<dbReference type="Gene3D" id="3.30.565.10">
    <property type="entry name" value="Histidine kinase-like ATPase, C-terminal domain"/>
    <property type="match status" value="1"/>
</dbReference>
<comment type="caution">
    <text evidence="14">The sequence shown here is derived from an EMBL/GenBank/DDBJ whole genome shotgun (WGS) entry which is preliminary data.</text>
</comment>
<keyword evidence="10" id="KW-0812">Transmembrane</keyword>
<dbReference type="PROSITE" id="PS50112">
    <property type="entry name" value="PAS"/>
    <property type="match status" value="1"/>
</dbReference>
<dbReference type="EMBL" id="BSPB01000031">
    <property type="protein sequence ID" value="GLS15682.1"/>
    <property type="molecule type" value="Genomic_DNA"/>
</dbReference>
<evidence type="ECO:0000256" key="6">
    <source>
        <dbReference type="ARBA" id="ARBA00022741"/>
    </source>
</evidence>
<dbReference type="PANTHER" id="PTHR43065:SF10">
    <property type="entry name" value="PEROXIDE STRESS-ACTIVATED HISTIDINE KINASE MAK3"/>
    <property type="match status" value="1"/>
</dbReference>
<dbReference type="InterPro" id="IPR004358">
    <property type="entry name" value="Sig_transdc_His_kin-like_C"/>
</dbReference>
<name>A0ABQ6C7P7_9BURK</name>
<evidence type="ECO:0000256" key="8">
    <source>
        <dbReference type="ARBA" id="ARBA00022840"/>
    </source>
</evidence>
<dbReference type="PROSITE" id="PS50885">
    <property type="entry name" value="HAMP"/>
    <property type="match status" value="1"/>
</dbReference>
<dbReference type="Pfam" id="PF02518">
    <property type="entry name" value="HATPase_c"/>
    <property type="match status" value="1"/>
</dbReference>
<evidence type="ECO:0000259" key="13">
    <source>
        <dbReference type="PROSITE" id="PS50885"/>
    </source>
</evidence>
<dbReference type="PROSITE" id="PS50109">
    <property type="entry name" value="HIS_KIN"/>
    <property type="match status" value="1"/>
</dbReference>
<keyword evidence="8" id="KW-0067">ATP-binding</keyword>
<dbReference type="InterPro" id="IPR013767">
    <property type="entry name" value="PAS_fold"/>
</dbReference>
<dbReference type="InterPro" id="IPR036890">
    <property type="entry name" value="HATPase_C_sf"/>
</dbReference>
<dbReference type="Pfam" id="PF00512">
    <property type="entry name" value="HisKA"/>
    <property type="match status" value="1"/>
</dbReference>
<dbReference type="SUPFAM" id="SSF55785">
    <property type="entry name" value="PYP-like sensor domain (PAS domain)"/>
    <property type="match status" value="1"/>
</dbReference>
<feature type="transmembrane region" description="Helical" evidence="10">
    <location>
        <begin position="56"/>
        <end position="78"/>
    </location>
</feature>
<organism evidence="14 15">
    <name type="scientific">Hydrogenophaga electricum</name>
    <dbReference type="NCBI Taxonomy" id="1230953"/>
    <lineage>
        <taxon>Bacteria</taxon>
        <taxon>Pseudomonadati</taxon>
        <taxon>Pseudomonadota</taxon>
        <taxon>Betaproteobacteria</taxon>
        <taxon>Burkholderiales</taxon>
        <taxon>Comamonadaceae</taxon>
        <taxon>Hydrogenophaga</taxon>
    </lineage>
</organism>
<dbReference type="CDD" id="cd00082">
    <property type="entry name" value="HisKA"/>
    <property type="match status" value="1"/>
</dbReference>
<dbReference type="SMART" id="SM00387">
    <property type="entry name" value="HATPase_c"/>
    <property type="match status" value="1"/>
</dbReference>
<dbReference type="CDD" id="cd06225">
    <property type="entry name" value="HAMP"/>
    <property type="match status" value="1"/>
</dbReference>
<feature type="transmembrane region" description="Helical" evidence="10">
    <location>
        <begin position="21"/>
        <end position="44"/>
    </location>
</feature>
<proteinExistence type="predicted"/>
<feature type="transmembrane region" description="Helical" evidence="10">
    <location>
        <begin position="270"/>
        <end position="288"/>
    </location>
</feature>
<dbReference type="InterPro" id="IPR003660">
    <property type="entry name" value="HAMP_dom"/>
</dbReference>
<dbReference type="Gene3D" id="1.10.287.130">
    <property type="match status" value="1"/>
</dbReference>
<dbReference type="Pfam" id="PF00672">
    <property type="entry name" value="HAMP"/>
    <property type="match status" value="1"/>
</dbReference>
<evidence type="ECO:0000256" key="3">
    <source>
        <dbReference type="ARBA" id="ARBA00012438"/>
    </source>
</evidence>
<dbReference type="InterPro" id="IPR003661">
    <property type="entry name" value="HisK_dim/P_dom"/>
</dbReference>
<dbReference type="InterPro" id="IPR036097">
    <property type="entry name" value="HisK_dim/P_sf"/>
</dbReference>
<evidence type="ECO:0000256" key="1">
    <source>
        <dbReference type="ARBA" id="ARBA00000085"/>
    </source>
</evidence>
<evidence type="ECO:0000259" key="12">
    <source>
        <dbReference type="PROSITE" id="PS50112"/>
    </source>
</evidence>
<keyword evidence="10" id="KW-0472">Membrane</keyword>
<dbReference type="Gene3D" id="6.10.340.10">
    <property type="match status" value="1"/>
</dbReference>
<dbReference type="Proteomes" id="UP001156903">
    <property type="component" value="Unassembled WGS sequence"/>
</dbReference>
<accession>A0ABQ6C7P7</accession>
<keyword evidence="10" id="KW-1133">Transmembrane helix</keyword>
<evidence type="ECO:0000259" key="11">
    <source>
        <dbReference type="PROSITE" id="PS50109"/>
    </source>
</evidence>
<dbReference type="PANTHER" id="PTHR43065">
    <property type="entry name" value="SENSOR HISTIDINE KINASE"/>
    <property type="match status" value="1"/>
</dbReference>
<dbReference type="SUPFAM" id="SSF158472">
    <property type="entry name" value="HAMP domain-like"/>
    <property type="match status" value="1"/>
</dbReference>
<feature type="transmembrane region" description="Helical" evidence="10">
    <location>
        <begin position="309"/>
        <end position="331"/>
    </location>
</feature>
<dbReference type="PRINTS" id="PR00344">
    <property type="entry name" value="BCTRLSENSOR"/>
</dbReference>
<dbReference type="InterPro" id="IPR003594">
    <property type="entry name" value="HATPase_dom"/>
</dbReference>
<keyword evidence="15" id="KW-1185">Reference proteome</keyword>
<dbReference type="SMART" id="SM00304">
    <property type="entry name" value="HAMP"/>
    <property type="match status" value="1"/>
</dbReference>
<reference evidence="15" key="1">
    <citation type="journal article" date="2019" name="Int. J. Syst. Evol. Microbiol.">
        <title>The Global Catalogue of Microorganisms (GCM) 10K type strain sequencing project: providing services to taxonomists for standard genome sequencing and annotation.</title>
        <authorList>
            <consortium name="The Broad Institute Genomics Platform"/>
            <consortium name="The Broad Institute Genome Sequencing Center for Infectious Disease"/>
            <person name="Wu L."/>
            <person name="Ma J."/>
        </authorList>
    </citation>
    <scope>NUCLEOTIDE SEQUENCE [LARGE SCALE GENOMIC DNA]</scope>
    <source>
        <strain evidence="15">NBRC 109341</strain>
    </source>
</reference>
<dbReference type="SMART" id="SM00388">
    <property type="entry name" value="HisKA"/>
    <property type="match status" value="1"/>
</dbReference>
<dbReference type="GO" id="GO:0016301">
    <property type="term" value="F:kinase activity"/>
    <property type="evidence" value="ECO:0007669"/>
    <property type="project" value="UniProtKB-KW"/>
</dbReference>
<evidence type="ECO:0000256" key="7">
    <source>
        <dbReference type="ARBA" id="ARBA00022777"/>
    </source>
</evidence>
<feature type="domain" description="PAS" evidence="12">
    <location>
        <begin position="397"/>
        <end position="442"/>
    </location>
</feature>
<keyword evidence="7 14" id="KW-0418">Kinase</keyword>
<dbReference type="InterPro" id="IPR017232">
    <property type="entry name" value="NtrY"/>
</dbReference>
<dbReference type="EC" id="2.7.13.3" evidence="3"/>
<sequence length="748" mass="81217">MQRSTESEALAADLHRRRQARWALVTALVFMAGLTMVLLFLLTLATRNSELYERHFAWLVGVNVGVASLLLLVILWLVVRLTARWRRGKFGSRLLAKLAAIFTVVGFLPGLLIYTVSYQFVSRSIESWFDVRVESALAAGLNLGRTALDTLSADLSAKTRLAAEDLVRVPDASAVLLLERLRQQLSASDVLLWSATGQSLASAGTSRYDLSPDRPSLAQLRTVRSSRVLTQIEGLEEGVDVEGGSASRARVQVLALVPSSAFGFSAEPRFLQVIAPLPSALVTDALAVQVANREYQERALARQGLRGMYIGTLTLTLFLAVFGAVLIAVLLGNQIVRPLLVLAEGMREVAAGDLRPKTALTSRDELAGLTRTFAHMTIDLADARAAVQHSMAQVDAARENLQTILDNLTAGVVVLDDLARIHSVNPGAERILHLSLAPYIGQPLANLPGLEPLAEGVLQQFERLRADEHDGGHWQQSFELTADGQTPFQQGITLIARGAMLPNGERLLVFDDVSEMVSAQRAKAWGEVARRLAHEIKNPLTPIQLSAERLAMKLDGKVQPAEQAILDKSVRTIVDQVDAMKRLVNEFRDFARLPAAQLVPLDLNALLKDVLSLYDNAAVPVHRELAPDLPPVLADAQQVRQVLHNLVQNAQDAMAGHAQASVLVRTRRSDSGAWVRLSVLDEGPGFAEPILKRAFEPYVTTKAKGTGLGLAVVKKIMDEHGGRVDVGNRLIDGKVVGAQVSLSFAVAN</sequence>
<dbReference type="Pfam" id="PF00989">
    <property type="entry name" value="PAS"/>
    <property type="match status" value="1"/>
</dbReference>
<dbReference type="InterPro" id="IPR000014">
    <property type="entry name" value="PAS"/>
</dbReference>
<dbReference type="SUPFAM" id="SSF55874">
    <property type="entry name" value="ATPase domain of HSP90 chaperone/DNA topoisomerase II/histidine kinase"/>
    <property type="match status" value="1"/>
</dbReference>
<keyword evidence="5" id="KW-0808">Transferase</keyword>
<dbReference type="InterPro" id="IPR035965">
    <property type="entry name" value="PAS-like_dom_sf"/>
</dbReference>
<keyword evidence="6" id="KW-0547">Nucleotide-binding</keyword>
<feature type="domain" description="Histidine kinase" evidence="11">
    <location>
        <begin position="531"/>
        <end position="748"/>
    </location>
</feature>
<evidence type="ECO:0000256" key="9">
    <source>
        <dbReference type="ARBA" id="ARBA00023012"/>
    </source>
</evidence>
<evidence type="ECO:0000313" key="14">
    <source>
        <dbReference type="EMBL" id="GLS15682.1"/>
    </source>
</evidence>
<feature type="transmembrane region" description="Helical" evidence="10">
    <location>
        <begin position="98"/>
        <end position="121"/>
    </location>
</feature>
<keyword evidence="9" id="KW-0902">Two-component regulatory system</keyword>
<evidence type="ECO:0000256" key="10">
    <source>
        <dbReference type="SAM" id="Phobius"/>
    </source>
</evidence>
<gene>
    <name evidence="14" type="ORF">GCM10007935_31180</name>
</gene>
<dbReference type="SMART" id="SM00091">
    <property type="entry name" value="PAS"/>
    <property type="match status" value="1"/>
</dbReference>
<comment type="subcellular location">
    <subcellularLocation>
        <location evidence="2">Membrane</location>
    </subcellularLocation>
</comment>
<comment type="catalytic activity">
    <reaction evidence="1">
        <text>ATP + protein L-histidine = ADP + protein N-phospho-L-histidine.</text>
        <dbReference type="EC" id="2.7.13.3"/>
    </reaction>
</comment>
<feature type="domain" description="HAMP" evidence="13">
    <location>
        <begin position="333"/>
        <end position="385"/>
    </location>
</feature>
<dbReference type="Gene3D" id="3.30.450.20">
    <property type="entry name" value="PAS domain"/>
    <property type="match status" value="1"/>
</dbReference>
<dbReference type="InterPro" id="IPR005467">
    <property type="entry name" value="His_kinase_dom"/>
</dbReference>
<dbReference type="SUPFAM" id="SSF47384">
    <property type="entry name" value="Homodimeric domain of signal transducing histidine kinase"/>
    <property type="match status" value="1"/>
</dbReference>
<evidence type="ECO:0000256" key="4">
    <source>
        <dbReference type="ARBA" id="ARBA00022553"/>
    </source>
</evidence>
<evidence type="ECO:0000313" key="15">
    <source>
        <dbReference type="Proteomes" id="UP001156903"/>
    </source>
</evidence>